<dbReference type="Proteomes" id="UP000834106">
    <property type="component" value="Chromosome 16"/>
</dbReference>
<keyword evidence="2" id="KW-1185">Reference proteome</keyword>
<accession>A0AAD1ZZL2</accession>
<dbReference type="EMBL" id="OU503051">
    <property type="protein sequence ID" value="CAI9778769.1"/>
    <property type="molecule type" value="Genomic_DNA"/>
</dbReference>
<sequence>MVNHHHCHIKIYLVTYKSKLRPPLRLSEPVSKGLNVRQPDCNHSPRTLHSILQPLFSLNPLNFFGEPSTPPPNLIRPGPYQYPMPAYHKSNPLRCHTIYY</sequence>
<evidence type="ECO:0000313" key="1">
    <source>
        <dbReference type="EMBL" id="CAI9778769.1"/>
    </source>
</evidence>
<reference evidence="1" key="1">
    <citation type="submission" date="2023-05" db="EMBL/GenBank/DDBJ databases">
        <authorList>
            <person name="Huff M."/>
        </authorList>
    </citation>
    <scope>NUCLEOTIDE SEQUENCE</scope>
</reference>
<gene>
    <name evidence="1" type="ORF">FPE_LOCUS26199</name>
</gene>
<dbReference type="AlphaFoldDB" id="A0AAD1ZZL2"/>
<evidence type="ECO:0000313" key="2">
    <source>
        <dbReference type="Proteomes" id="UP000834106"/>
    </source>
</evidence>
<name>A0AAD1ZZL2_9LAMI</name>
<protein>
    <submittedName>
        <fullName evidence="1">Uncharacterized protein</fullName>
    </submittedName>
</protein>
<organism evidence="1 2">
    <name type="scientific">Fraxinus pennsylvanica</name>
    <dbReference type="NCBI Taxonomy" id="56036"/>
    <lineage>
        <taxon>Eukaryota</taxon>
        <taxon>Viridiplantae</taxon>
        <taxon>Streptophyta</taxon>
        <taxon>Embryophyta</taxon>
        <taxon>Tracheophyta</taxon>
        <taxon>Spermatophyta</taxon>
        <taxon>Magnoliopsida</taxon>
        <taxon>eudicotyledons</taxon>
        <taxon>Gunneridae</taxon>
        <taxon>Pentapetalae</taxon>
        <taxon>asterids</taxon>
        <taxon>lamiids</taxon>
        <taxon>Lamiales</taxon>
        <taxon>Oleaceae</taxon>
        <taxon>Oleeae</taxon>
        <taxon>Fraxinus</taxon>
    </lineage>
</organism>
<proteinExistence type="predicted"/>